<name>A0A1H6TRY2_9GAMM</name>
<dbReference type="Pfam" id="PF08346">
    <property type="entry name" value="AntA"/>
    <property type="match status" value="1"/>
</dbReference>
<evidence type="ECO:0000259" key="1">
    <source>
        <dbReference type="Pfam" id="PF08346"/>
    </source>
</evidence>
<sequence length="181" mass="20279">MSSTALIPVFNGELDGCHQQLCDARDLHQFLQVGRDFSNWIKARIEQYGFIDGEDFSPILAKSTGGRPSQEYHLSIDMAKELAMVENNDQGRQVRRYFIAMERKARESRGATYLSVGQQLAIHRQVPKLLGLLKAETSPAIRQTLYAQLCQHCHLLAIPAPSLESVGRSKPENGDLFPVRG</sequence>
<evidence type="ECO:0000313" key="2">
    <source>
        <dbReference type="EMBL" id="SEI82818.1"/>
    </source>
</evidence>
<dbReference type="PANTHER" id="PTHR36180">
    <property type="entry name" value="DNA-BINDING PROTEIN-RELATED-RELATED"/>
    <property type="match status" value="1"/>
</dbReference>
<proteinExistence type="predicted"/>
<evidence type="ECO:0000313" key="3">
    <source>
        <dbReference type="Proteomes" id="UP000199005"/>
    </source>
</evidence>
<dbReference type="STRING" id="170623.SAMN04244579_02144"/>
<reference evidence="2 3" key="1">
    <citation type="submission" date="2016-10" db="EMBL/GenBank/DDBJ databases">
        <authorList>
            <person name="de Groot N.N."/>
        </authorList>
    </citation>
    <scope>NUCLEOTIDE SEQUENCE [LARGE SCALE GENOMIC DNA]</scope>
    <source>
        <strain evidence="2 3">DSM 1041</strain>
    </source>
</reference>
<dbReference type="AlphaFoldDB" id="A0A1H6TRY2"/>
<dbReference type="EMBL" id="FNYO01000022">
    <property type="protein sequence ID" value="SEI82818.1"/>
    <property type="molecule type" value="Genomic_DNA"/>
</dbReference>
<protein>
    <submittedName>
        <fullName evidence="2">Anti-repressor protein</fullName>
    </submittedName>
</protein>
<organism evidence="2 3">
    <name type="scientific">Azotobacter beijerinckii</name>
    <dbReference type="NCBI Taxonomy" id="170623"/>
    <lineage>
        <taxon>Bacteria</taxon>
        <taxon>Pseudomonadati</taxon>
        <taxon>Pseudomonadota</taxon>
        <taxon>Gammaproteobacteria</taxon>
        <taxon>Pseudomonadales</taxon>
        <taxon>Pseudomonadaceae</taxon>
        <taxon>Azotobacter</taxon>
    </lineage>
</organism>
<accession>A0A1H6TRY2</accession>
<feature type="domain" description="AntA/AntB antirepressor" evidence="1">
    <location>
        <begin position="23"/>
        <end position="88"/>
    </location>
</feature>
<dbReference type="PANTHER" id="PTHR36180:SF1">
    <property type="entry name" value="ANTA_ANTB ANTIREPRESSOR DOMAIN-CONTAINING PROTEIN"/>
    <property type="match status" value="1"/>
</dbReference>
<dbReference type="InterPro" id="IPR013557">
    <property type="entry name" value="AntA/B_antirep"/>
</dbReference>
<dbReference type="Proteomes" id="UP000199005">
    <property type="component" value="Unassembled WGS sequence"/>
</dbReference>
<gene>
    <name evidence="2" type="ORF">SAMN04244579_02144</name>
</gene>
<dbReference type="RefSeq" id="WP_090899329.1">
    <property type="nucleotide sequence ID" value="NZ_FNYO01000022.1"/>
</dbReference>